<organism evidence="1 2">
    <name type="scientific">Caerostris extrusa</name>
    <name type="common">Bark spider</name>
    <name type="synonym">Caerostris bankana</name>
    <dbReference type="NCBI Taxonomy" id="172846"/>
    <lineage>
        <taxon>Eukaryota</taxon>
        <taxon>Metazoa</taxon>
        <taxon>Ecdysozoa</taxon>
        <taxon>Arthropoda</taxon>
        <taxon>Chelicerata</taxon>
        <taxon>Arachnida</taxon>
        <taxon>Araneae</taxon>
        <taxon>Araneomorphae</taxon>
        <taxon>Entelegynae</taxon>
        <taxon>Araneoidea</taxon>
        <taxon>Araneidae</taxon>
        <taxon>Caerostris</taxon>
    </lineage>
</organism>
<evidence type="ECO:0000313" key="2">
    <source>
        <dbReference type="Proteomes" id="UP001054945"/>
    </source>
</evidence>
<name>A0AAV4XRM1_CAEEX</name>
<comment type="caution">
    <text evidence="1">The sequence shown here is derived from an EMBL/GenBank/DDBJ whole genome shotgun (WGS) entry which is preliminary data.</text>
</comment>
<evidence type="ECO:0000313" key="1">
    <source>
        <dbReference type="EMBL" id="GIY97837.1"/>
    </source>
</evidence>
<proteinExistence type="predicted"/>
<protein>
    <submittedName>
        <fullName evidence="1">Uncharacterized protein</fullName>
    </submittedName>
</protein>
<keyword evidence="2" id="KW-1185">Reference proteome</keyword>
<accession>A0AAV4XRM1</accession>
<dbReference type="EMBL" id="BPLR01018218">
    <property type="protein sequence ID" value="GIY97837.1"/>
    <property type="molecule type" value="Genomic_DNA"/>
</dbReference>
<reference evidence="1 2" key="1">
    <citation type="submission" date="2021-06" db="EMBL/GenBank/DDBJ databases">
        <title>Caerostris extrusa draft genome.</title>
        <authorList>
            <person name="Kono N."/>
            <person name="Arakawa K."/>
        </authorList>
    </citation>
    <scope>NUCLEOTIDE SEQUENCE [LARGE SCALE GENOMIC DNA]</scope>
</reference>
<sequence>MISVIKTSPETPHENQNYLIMNMDYAFDFHPDSYLYKECNKSKPILEKLLDFLEEGRDPFTTRDTRDSSLARNITYGR</sequence>
<gene>
    <name evidence="1" type="ORF">CEXT_248261</name>
</gene>
<dbReference type="AlphaFoldDB" id="A0AAV4XRM1"/>
<dbReference type="Proteomes" id="UP001054945">
    <property type="component" value="Unassembled WGS sequence"/>
</dbReference>